<evidence type="ECO:0000313" key="2">
    <source>
        <dbReference type="Proteomes" id="UP001319921"/>
    </source>
</evidence>
<dbReference type="AlphaFoldDB" id="A0AAQ4CTZ1"/>
<dbReference type="EMBL" id="AP025226">
    <property type="protein sequence ID" value="BDB99272.1"/>
    <property type="molecule type" value="Genomic_DNA"/>
</dbReference>
<sequence length="249" mass="27976">MIKVENKEGYSVITLNRPDKLNALNLQMRTELISKLKEINSNREIRAVILTGEGRAFCVGADVNELAQDFTDDLRQTFYPIVREIRFSDKIYIAAINGVTAGACIGIVLSTDIKIARRDVRFVTAFQRLGLTSDTGVAYFLLKLVKNQRAYELAVLGGEFTAEEAEKWGLLKISENPLQEAESLAKKIVNGPFQSYVAGKKLANLILYSDLEKFLEYESSIQGYLGKTEDFKEGISSFKEKREPKFKGI</sequence>
<accession>A0AAQ4CTZ1</accession>
<organism evidence="1 2">
    <name type="scientific">Saccharolobus caldissimus</name>
    <dbReference type="NCBI Taxonomy" id="1702097"/>
    <lineage>
        <taxon>Archaea</taxon>
        <taxon>Thermoproteota</taxon>
        <taxon>Thermoprotei</taxon>
        <taxon>Sulfolobales</taxon>
        <taxon>Sulfolobaceae</taxon>
        <taxon>Saccharolobus</taxon>
    </lineage>
</organism>
<proteinExistence type="predicted"/>
<dbReference type="PANTHER" id="PTHR43459">
    <property type="entry name" value="ENOYL-COA HYDRATASE"/>
    <property type="match status" value="1"/>
</dbReference>
<dbReference type="Gene3D" id="3.90.226.10">
    <property type="entry name" value="2-enoyl-CoA Hydratase, Chain A, domain 1"/>
    <property type="match status" value="1"/>
</dbReference>
<keyword evidence="2" id="KW-1185">Reference proteome</keyword>
<dbReference type="RefSeq" id="WP_229569598.1">
    <property type="nucleotide sequence ID" value="NZ_AP025226.1"/>
</dbReference>
<dbReference type="Gene3D" id="1.10.12.10">
    <property type="entry name" value="Lyase 2-enoyl-coa Hydratase, Chain A, domain 2"/>
    <property type="match status" value="1"/>
</dbReference>
<name>A0AAQ4CTZ1_9CREN</name>
<dbReference type="PANTHER" id="PTHR43459:SF1">
    <property type="entry name" value="EG:BACN32G11.4 PROTEIN"/>
    <property type="match status" value="1"/>
</dbReference>
<gene>
    <name evidence="1" type="ORF">SACC_22890</name>
</gene>
<dbReference type="CDD" id="cd06558">
    <property type="entry name" value="crotonase-like"/>
    <property type="match status" value="1"/>
</dbReference>
<dbReference type="InterPro" id="IPR014748">
    <property type="entry name" value="Enoyl-CoA_hydra_C"/>
</dbReference>
<dbReference type="Pfam" id="PF00378">
    <property type="entry name" value="ECH_1"/>
    <property type="match status" value="1"/>
</dbReference>
<evidence type="ECO:0000313" key="1">
    <source>
        <dbReference type="EMBL" id="BDB99272.1"/>
    </source>
</evidence>
<dbReference type="Proteomes" id="UP001319921">
    <property type="component" value="Chromosome"/>
</dbReference>
<dbReference type="InterPro" id="IPR001753">
    <property type="entry name" value="Enoyl-CoA_hydra/iso"/>
</dbReference>
<dbReference type="KEGG" id="scas:SACC_22890"/>
<reference evidence="1 2" key="1">
    <citation type="journal article" date="2022" name="Microbiol. Resour. Announc.">
        <title>Complete Genome Sequence of the Hyperthermophilic and Acidophilic Archaeon Saccharolobus caldissimus Strain HS-3T.</title>
        <authorList>
            <person name="Sakai H.D."/>
            <person name="Kurosawa N."/>
        </authorList>
    </citation>
    <scope>NUCLEOTIDE SEQUENCE [LARGE SCALE GENOMIC DNA]</scope>
    <source>
        <strain evidence="1 2">JCM32116</strain>
    </source>
</reference>
<protein>
    <submittedName>
        <fullName evidence="1">Enoyl-CoA hydratase</fullName>
    </submittedName>
</protein>
<dbReference type="GeneID" id="68867015"/>
<dbReference type="NCBIfam" id="NF004725">
    <property type="entry name" value="PRK06072.1"/>
    <property type="match status" value="1"/>
</dbReference>
<dbReference type="SUPFAM" id="SSF52096">
    <property type="entry name" value="ClpP/crotonase"/>
    <property type="match status" value="1"/>
</dbReference>
<dbReference type="InterPro" id="IPR029045">
    <property type="entry name" value="ClpP/crotonase-like_dom_sf"/>
</dbReference>